<keyword evidence="3" id="KW-1185">Reference proteome</keyword>
<reference evidence="2 3" key="1">
    <citation type="submission" date="2017-10" db="EMBL/GenBank/DDBJ databases">
        <title>Comparative genomics in systemic dimorphic fungi from Ajellomycetaceae.</title>
        <authorList>
            <person name="Munoz J.F."/>
            <person name="Mcewen J.G."/>
            <person name="Clay O.K."/>
            <person name="Cuomo C.A."/>
        </authorList>
    </citation>
    <scope>NUCLEOTIDE SEQUENCE [LARGE SCALE GENOMIC DNA]</scope>
    <source>
        <strain evidence="2 3">UAMH5409</strain>
    </source>
</reference>
<accession>A0A2B7Y2P7</accession>
<dbReference type="AlphaFoldDB" id="A0A2B7Y2P7"/>
<proteinExistence type="predicted"/>
<sequence>MTIFDRFKCFFPPELLQPSGTHNALSSPRELQERETTNCRLSGLPADIKIQILKCSDILSIRNLLQYLPLSTGSFAQLYHERKRAVLNAMVKERFSWEWSIIAGGDPYVALEPLKEEYFIQIGFVVYARFSEQSFYTEVWMRGEGKKVVRPGFKGPKATRDLQIEKYKAAKSNVWALLKLLEDVQDEIRDKEAILLAEWTEFFGADGKQCWIVPWARKNLYRALLILWKLHLPDTAIPPRVPNPPSTDDRIIAESNPQSEAARSRLTEDEWSILMDFMEATAAQAIQKVEIIKPKNLTPAGKEVWLVFLEGLRIAQAMIFDSLKKDVVYLPSYPDLSNSGRDRLRERFGYS</sequence>
<evidence type="ECO:0000256" key="1">
    <source>
        <dbReference type="SAM" id="MobiDB-lite"/>
    </source>
</evidence>
<comment type="caution">
    <text evidence="2">The sequence shown here is derived from an EMBL/GenBank/DDBJ whole genome shotgun (WGS) entry which is preliminary data.</text>
</comment>
<name>A0A2B7Y2P7_9EURO</name>
<dbReference type="Proteomes" id="UP000223968">
    <property type="component" value="Unassembled WGS sequence"/>
</dbReference>
<gene>
    <name evidence="2" type="ORF">AJ79_02478</name>
</gene>
<dbReference type="OrthoDB" id="4177695at2759"/>
<organism evidence="2 3">
    <name type="scientific">Helicocarpus griseus UAMH5409</name>
    <dbReference type="NCBI Taxonomy" id="1447875"/>
    <lineage>
        <taxon>Eukaryota</taxon>
        <taxon>Fungi</taxon>
        <taxon>Dikarya</taxon>
        <taxon>Ascomycota</taxon>
        <taxon>Pezizomycotina</taxon>
        <taxon>Eurotiomycetes</taxon>
        <taxon>Eurotiomycetidae</taxon>
        <taxon>Onygenales</taxon>
        <taxon>Ajellomycetaceae</taxon>
        <taxon>Helicocarpus</taxon>
    </lineage>
</organism>
<feature type="region of interest" description="Disordered" evidence="1">
    <location>
        <begin position="239"/>
        <end position="260"/>
    </location>
</feature>
<protein>
    <submittedName>
        <fullName evidence="2">Uncharacterized protein</fullName>
    </submittedName>
</protein>
<evidence type="ECO:0000313" key="3">
    <source>
        <dbReference type="Proteomes" id="UP000223968"/>
    </source>
</evidence>
<dbReference type="EMBL" id="PDNB01000026">
    <property type="protein sequence ID" value="PGH15313.1"/>
    <property type="molecule type" value="Genomic_DNA"/>
</dbReference>
<evidence type="ECO:0000313" key="2">
    <source>
        <dbReference type="EMBL" id="PGH15313.1"/>
    </source>
</evidence>